<reference evidence="7" key="2">
    <citation type="submission" date="2025-09" db="UniProtKB">
        <authorList>
            <consortium name="Ensembl"/>
        </authorList>
    </citation>
    <scope>IDENTIFICATION</scope>
</reference>
<keyword evidence="8" id="KW-1185">Reference proteome</keyword>
<feature type="compositionally biased region" description="Basic residues" evidence="5">
    <location>
        <begin position="1370"/>
        <end position="1381"/>
    </location>
</feature>
<feature type="compositionally biased region" description="Basic and acidic residues" evidence="5">
    <location>
        <begin position="1035"/>
        <end position="1046"/>
    </location>
</feature>
<gene>
    <name evidence="7" type="primary">NKTR</name>
    <name evidence="7" type="synonym">nktr</name>
</gene>
<dbReference type="GO" id="GO:0006457">
    <property type="term" value="P:protein folding"/>
    <property type="evidence" value="ECO:0007669"/>
    <property type="project" value="InterPro"/>
</dbReference>
<feature type="compositionally biased region" description="Basic and acidic residues" evidence="5">
    <location>
        <begin position="853"/>
        <end position="871"/>
    </location>
</feature>
<evidence type="ECO:0000313" key="8">
    <source>
        <dbReference type="Proteomes" id="UP000694546"/>
    </source>
</evidence>
<feature type="compositionally biased region" description="Basic residues" evidence="5">
    <location>
        <begin position="1003"/>
        <end position="1015"/>
    </location>
</feature>
<feature type="domain" description="PPIase cyclophilin-type" evidence="6">
    <location>
        <begin position="55"/>
        <end position="220"/>
    </location>
</feature>
<dbReference type="PROSITE" id="PS00170">
    <property type="entry name" value="CSA_PPIASE_1"/>
    <property type="match status" value="1"/>
</dbReference>
<feature type="compositionally biased region" description="Basic residues" evidence="5">
    <location>
        <begin position="1315"/>
        <end position="1328"/>
    </location>
</feature>
<feature type="compositionally biased region" description="Basic and acidic residues" evidence="5">
    <location>
        <begin position="1080"/>
        <end position="1105"/>
    </location>
</feature>
<dbReference type="PANTHER" id="PTHR11071">
    <property type="entry name" value="PEPTIDYL-PROLYL CIS-TRANS ISOMERASE"/>
    <property type="match status" value="1"/>
</dbReference>
<dbReference type="PRINTS" id="PR00153">
    <property type="entry name" value="CSAPPISMRASE"/>
</dbReference>
<feature type="compositionally biased region" description="Polar residues" evidence="5">
    <location>
        <begin position="874"/>
        <end position="884"/>
    </location>
</feature>
<dbReference type="Ensembl" id="ENSGMOT00000029546.1">
    <property type="protein sequence ID" value="ENSGMOP00000038401.1"/>
    <property type="gene ID" value="ENSGMOG00000022593.1"/>
</dbReference>
<organism evidence="7 8">
    <name type="scientific">Gadus morhua</name>
    <name type="common">Atlantic cod</name>
    <dbReference type="NCBI Taxonomy" id="8049"/>
    <lineage>
        <taxon>Eukaryota</taxon>
        <taxon>Metazoa</taxon>
        <taxon>Chordata</taxon>
        <taxon>Craniata</taxon>
        <taxon>Vertebrata</taxon>
        <taxon>Euteleostomi</taxon>
        <taxon>Actinopterygii</taxon>
        <taxon>Neopterygii</taxon>
        <taxon>Teleostei</taxon>
        <taxon>Neoteleostei</taxon>
        <taxon>Acanthomorphata</taxon>
        <taxon>Zeiogadaria</taxon>
        <taxon>Gadariae</taxon>
        <taxon>Gadiformes</taxon>
        <taxon>Gadoidei</taxon>
        <taxon>Gadidae</taxon>
        <taxon>Gadus</taxon>
    </lineage>
</organism>
<feature type="compositionally biased region" description="Basic and acidic residues" evidence="5">
    <location>
        <begin position="1054"/>
        <end position="1065"/>
    </location>
</feature>
<dbReference type="InterPro" id="IPR029000">
    <property type="entry name" value="Cyclophilin-like_dom_sf"/>
</dbReference>
<comment type="catalytic activity">
    <reaction evidence="1">
        <text>[protein]-peptidylproline (omega=180) = [protein]-peptidylproline (omega=0)</text>
        <dbReference type="Rhea" id="RHEA:16237"/>
        <dbReference type="Rhea" id="RHEA-COMP:10747"/>
        <dbReference type="Rhea" id="RHEA-COMP:10748"/>
        <dbReference type="ChEBI" id="CHEBI:83833"/>
        <dbReference type="ChEBI" id="CHEBI:83834"/>
        <dbReference type="EC" id="5.2.1.8"/>
    </reaction>
</comment>
<dbReference type="FunFam" id="2.40.100.10:FF:000005">
    <property type="entry name" value="Peptidyl-prolyl cis-trans isomerase G"/>
    <property type="match status" value="1"/>
</dbReference>
<dbReference type="OMA" id="NAKHTEP"/>
<dbReference type="Proteomes" id="UP000694546">
    <property type="component" value="Chromosome 23"/>
</dbReference>
<evidence type="ECO:0000256" key="3">
    <source>
        <dbReference type="ARBA" id="ARBA00023110"/>
    </source>
</evidence>
<feature type="compositionally biased region" description="Basic residues" evidence="5">
    <location>
        <begin position="568"/>
        <end position="580"/>
    </location>
</feature>
<evidence type="ECO:0000313" key="7">
    <source>
        <dbReference type="Ensembl" id="ENSGMOP00000038401.1"/>
    </source>
</evidence>
<feature type="compositionally biased region" description="Polar residues" evidence="5">
    <location>
        <begin position="1107"/>
        <end position="1118"/>
    </location>
</feature>
<feature type="compositionally biased region" description="Basic and acidic residues" evidence="5">
    <location>
        <begin position="348"/>
        <end position="357"/>
    </location>
</feature>
<feature type="compositionally biased region" description="Polar residues" evidence="5">
    <location>
        <begin position="829"/>
        <end position="851"/>
    </location>
</feature>
<dbReference type="PROSITE" id="PS50072">
    <property type="entry name" value="CSA_PPIASE_2"/>
    <property type="match status" value="1"/>
</dbReference>
<feature type="compositionally biased region" description="Basic and acidic residues" evidence="5">
    <location>
        <begin position="929"/>
        <end position="942"/>
    </location>
</feature>
<feature type="compositionally biased region" description="Low complexity" evidence="5">
    <location>
        <begin position="529"/>
        <end position="567"/>
    </location>
</feature>
<feature type="region of interest" description="Disordered" evidence="5">
    <location>
        <begin position="829"/>
        <end position="1118"/>
    </location>
</feature>
<evidence type="ECO:0000256" key="2">
    <source>
        <dbReference type="ARBA" id="ARBA00013194"/>
    </source>
</evidence>
<feature type="region of interest" description="Disordered" evidence="5">
    <location>
        <begin position="239"/>
        <end position="317"/>
    </location>
</feature>
<dbReference type="Gene3D" id="2.40.100.10">
    <property type="entry name" value="Cyclophilin-like"/>
    <property type="match status" value="1"/>
</dbReference>
<keyword evidence="4" id="KW-0413">Isomerase</keyword>
<evidence type="ECO:0000256" key="4">
    <source>
        <dbReference type="ARBA" id="ARBA00023235"/>
    </source>
</evidence>
<feature type="compositionally biased region" description="Acidic residues" evidence="5">
    <location>
        <begin position="296"/>
        <end position="309"/>
    </location>
</feature>
<feature type="compositionally biased region" description="Basic residues" evidence="5">
    <location>
        <begin position="470"/>
        <end position="493"/>
    </location>
</feature>
<dbReference type="GeneTree" id="ENSGT00940000158548"/>
<evidence type="ECO:0000256" key="5">
    <source>
        <dbReference type="SAM" id="MobiDB-lite"/>
    </source>
</evidence>
<dbReference type="GO" id="GO:0016018">
    <property type="term" value="F:cyclosporin A binding"/>
    <property type="evidence" value="ECO:0007669"/>
    <property type="project" value="TreeGrafter"/>
</dbReference>
<reference evidence="7" key="1">
    <citation type="submission" date="2025-08" db="UniProtKB">
        <authorList>
            <consortium name="Ensembl"/>
        </authorList>
    </citation>
    <scope>IDENTIFICATION</scope>
</reference>
<proteinExistence type="predicted"/>
<feature type="compositionally biased region" description="Basic residues" evidence="5">
    <location>
        <begin position="1336"/>
        <end position="1356"/>
    </location>
</feature>
<feature type="compositionally biased region" description="Low complexity" evidence="5">
    <location>
        <begin position="502"/>
        <end position="518"/>
    </location>
</feature>
<feature type="compositionally biased region" description="Polar residues" evidence="5">
    <location>
        <begin position="718"/>
        <end position="730"/>
    </location>
</feature>
<feature type="compositionally biased region" description="Basic residues" evidence="5">
    <location>
        <begin position="610"/>
        <end position="620"/>
    </location>
</feature>
<feature type="compositionally biased region" description="Polar residues" evidence="5">
    <location>
        <begin position="1250"/>
        <end position="1260"/>
    </location>
</feature>
<feature type="compositionally biased region" description="Low complexity" evidence="5">
    <location>
        <begin position="646"/>
        <end position="663"/>
    </location>
</feature>
<sequence>MRPHHVNIPGTHEESWRLPDSSQRPTARQLPDGCYYIQVGLTLTTMGIKDRPQCYFDVELNREPVGRIVFQLFSDLCPKTSKNFLCLCTGEKGTGKTTGKELCYKGSTFHRVVKNFMVQGGDFTEGNGRGGESIYGGYFEDENLLLKHDKAFLLSMANRGKDTNGSQFFITTKMAPHLDGVHVVFGLVISGFEVIKKVEGLKTDSASRPYADVRVVDCGQLFTKSANDVLEGKRKRASQCADLSQSRQGSSSGSDPHGEAGTRTRCKRRRRNASNRSENTTINSDPILSDQGPVEGDLEEGGYDEDEEGWKEHVGKRSKAVVRPEEIPPVPENRFLLRRGMALQEGMPDLRTEHDESSVPSDLKPTVTKSGRKIKGRGTMRYHTPTQSKSRSASAEEPGSSETPPHWKEEMKRSQVYHPPSAERWSRGDRLNDHSSTRWGDRSDSAWSRSQDGSPGQESNRSSLHLPAKKEKKKSRRKKKSKKRRHAKKKFSKSKPPEPLTSGSERSLSSARQSQLRGPLSAPCPGRTLSSKRSSPPSSRKLRSYSRSNTSSHSRSQKGSRSYSRSRSLSRSRSRSRSLSRSRSQSYSHSRSRSRTRVRSSYRSRSVSCSRRRTSSKSPRKSNESKLRTRKLTQVQAKIPEPKVPPVAGVPTVPVPETVPVIPLSDSPPPSRWKPGQKPWKPSYVNIQEIKANPGSTPPFPSGQEPVVGMVLVQTVATPKITQGDSQSGYSPKARRPPTRRSPSGSSSGSSRGRSYSRSFSRSRSGGRSRSGSRSPHKHRSRYAVCSGSDSNHDSHKRGKDRKKSMEKEWKKYYSSLKRIKNLDKYISLSCNQSPNSGAITGGENSPNVNGAKSERVSSIKGEENHSEGHQVKRTNSMSNLNSRSEWDSDGDKEGQANSTGATQKPNPGASEALQRKLSVLAGWDSDSDSEHLLAKTSASEKEEGEASSESEREAGSKPGSKALPRSAKKVTHLEKRKSKKSKRKHKRKRRGETKSGSGHPKDKAKRSKRKRHKLKETFHWQPPLEFGEEDDEVENQKEKRAEKHNISGVESTKTPDHVRNKEHNIPASGNNGSTKTPSNRREEQVHLRPRGSVHENHPKEKLLDHPSSNSIAQAQTSSADDMDICTPEHDTESIVEPVLNTTPDSTLTTIINSVSKTTQDDTLHNQVPPPAIFDISSHCAAVGTILDLKWKPLKGTTPSALASLLAVSSKSNRPAEHLTPRSQGVKMEIKSKSRVRPGSLFDEVRKTARLNQRPRNQDGSSEEDSQAGSREESHTPRKSGSMSSHRSHSRSRSLSYSRSRSRSRRSSYSSSSRSRSRRRGGRRRSRSRSSTYRSYRSHRRTYSRSHSRSRSYTRRSRSDSDDSASSRSASRRCRRRRRSHSDRSSERRSWSSPWSSRSSSRHRTLSSGSRYS</sequence>
<dbReference type="Pfam" id="PF00160">
    <property type="entry name" value="Pro_isomerase"/>
    <property type="match status" value="1"/>
</dbReference>
<feature type="compositionally biased region" description="Polar residues" evidence="5">
    <location>
        <begin position="1068"/>
        <end position="1078"/>
    </location>
</feature>
<feature type="compositionally biased region" description="Basic and acidic residues" evidence="5">
    <location>
        <begin position="424"/>
        <end position="444"/>
    </location>
</feature>
<feature type="region of interest" description="Disordered" evidence="5">
    <location>
        <begin position="345"/>
        <end position="681"/>
    </location>
</feature>
<feature type="compositionally biased region" description="Basic residues" evidence="5">
    <location>
        <begin position="967"/>
        <end position="992"/>
    </location>
</feature>
<dbReference type="EC" id="5.2.1.8" evidence="2"/>
<feature type="compositionally biased region" description="Basic residues" evidence="5">
    <location>
        <begin position="264"/>
        <end position="273"/>
    </location>
</feature>
<dbReference type="InterPro" id="IPR020892">
    <property type="entry name" value="Cyclophilin-type_PPIase_CS"/>
</dbReference>
<feature type="compositionally biased region" description="Low complexity" evidence="5">
    <location>
        <begin position="741"/>
        <end position="774"/>
    </location>
</feature>
<feature type="compositionally biased region" description="Polar residues" evidence="5">
    <location>
        <begin position="896"/>
        <end position="906"/>
    </location>
</feature>
<dbReference type="PANTHER" id="PTHR11071:SF257">
    <property type="entry name" value="NK-TUMOR RECOGNITION PROTEIN"/>
    <property type="match status" value="1"/>
</dbReference>
<accession>A0A8C5AXU1</accession>
<feature type="compositionally biased region" description="Low complexity" evidence="5">
    <location>
        <begin position="244"/>
        <end position="254"/>
    </location>
</feature>
<feature type="region of interest" description="Disordered" evidence="5">
    <location>
        <begin position="1"/>
        <end position="27"/>
    </location>
</feature>
<protein>
    <recommendedName>
        <fullName evidence="2">peptidylprolyl isomerase</fullName>
        <ecNumber evidence="2">5.2.1.8</ecNumber>
    </recommendedName>
</protein>
<evidence type="ECO:0000259" key="6">
    <source>
        <dbReference type="PROSITE" id="PS50072"/>
    </source>
</evidence>
<dbReference type="InterPro" id="IPR002130">
    <property type="entry name" value="Cyclophilin-type_PPIase_dom"/>
</dbReference>
<feature type="compositionally biased region" description="Basic residues" evidence="5">
    <location>
        <begin position="370"/>
        <end position="380"/>
    </location>
</feature>
<dbReference type="GO" id="GO:0003755">
    <property type="term" value="F:peptidyl-prolyl cis-trans isomerase activity"/>
    <property type="evidence" value="ECO:0007669"/>
    <property type="project" value="UniProtKB-KW"/>
</dbReference>
<feature type="compositionally biased region" description="Polar residues" evidence="5">
    <location>
        <begin position="445"/>
        <end position="463"/>
    </location>
</feature>
<name>A0A8C5AXU1_GADMO</name>
<feature type="compositionally biased region" description="Polar residues" evidence="5">
    <location>
        <begin position="384"/>
        <end position="393"/>
    </location>
</feature>
<keyword evidence="3" id="KW-0697">Rotamase</keyword>
<evidence type="ECO:0000256" key="1">
    <source>
        <dbReference type="ARBA" id="ARBA00000971"/>
    </source>
</evidence>
<dbReference type="SUPFAM" id="SSF50891">
    <property type="entry name" value="Cyclophilin-like"/>
    <property type="match status" value="1"/>
</dbReference>
<feature type="region of interest" description="Disordered" evidence="5">
    <location>
        <begin position="718"/>
        <end position="808"/>
    </location>
</feature>
<feature type="region of interest" description="Disordered" evidence="5">
    <location>
        <begin position="1209"/>
        <end position="1413"/>
    </location>
</feature>
<feature type="compositionally biased region" description="Basic residues" evidence="5">
    <location>
        <begin position="590"/>
        <end position="602"/>
    </location>
</feature>
<feature type="compositionally biased region" description="Basic and acidic residues" evidence="5">
    <location>
        <begin position="885"/>
        <end position="895"/>
    </location>
</feature>
<dbReference type="GO" id="GO:0005739">
    <property type="term" value="C:mitochondrion"/>
    <property type="evidence" value="ECO:0007669"/>
    <property type="project" value="TreeGrafter"/>
</dbReference>